<dbReference type="SMART" id="SM00692">
    <property type="entry name" value="DM3"/>
    <property type="match status" value="1"/>
</dbReference>
<feature type="compositionally biased region" description="Basic residues" evidence="6">
    <location>
        <begin position="290"/>
        <end position="299"/>
    </location>
</feature>
<dbReference type="OMA" id="QYFLIEG"/>
<feature type="compositionally biased region" description="Polar residues" evidence="6">
    <location>
        <begin position="300"/>
        <end position="310"/>
    </location>
</feature>
<keyword evidence="9" id="KW-1185">Reference proteome</keyword>
<evidence type="ECO:0000256" key="4">
    <source>
        <dbReference type="ARBA" id="ARBA00023125"/>
    </source>
</evidence>
<feature type="domain" description="THAP-type" evidence="7">
    <location>
        <begin position="1"/>
        <end position="87"/>
    </location>
</feature>
<evidence type="ECO:0000256" key="5">
    <source>
        <dbReference type="PROSITE-ProRule" id="PRU00309"/>
    </source>
</evidence>
<dbReference type="InterPro" id="IPR038441">
    <property type="entry name" value="THAP_Znf_sf"/>
</dbReference>
<sequence>MPQRCVVAGCSNTTREGVSLHLFPKDPNIKRKWTAKVKLTRAHWCPSDRSVVCSEHFCAEDFVPGLHAAFGMKKRPSLKQDAIPNIKLGTSAAAEPAKSERPAFAKREKARMLDELLSDSKDESVPHAAGSAQSDETPGCSYWTDENPHEQALGDSEEEMDTQEQASPEHVTLEPPTPQQSTRSVGTQFSPSTRVKRSQTSVLTRETGSMKLPPELASTGTQCVIIEEEMKGTKEKETAAVKEKEAKESSSDENSNSGSDAPRKKQESSPGYSPDKSSSSSKEQSTPQKPLKKRKKTRGQRPSTSWQPRSNVLPHLENKYIVFETQLMELFQKCPSCGSGNVGIQKWTKGTLVTINTECWSCSAKKCSWASQPWYGCTPAGNILLAGATLFAGGSCTKLLKIMDNMNIACFSEPTFYRFQTDLLQPAIENQWKIHQDALHTQLVASGTPLTIGGDGRADSPGHTAKYGMYTAIELEVNKIIDIQLVQSNEVKSSYHMELEGLKRTFRTIESKGLTIHKLVTDRHRQLAKHIRETTPNVIHLFDVWHVAKAVRKKVHSLAKVKECEVVGQWEQSINNHVYWVASSTKDDEQEMRVAKWKSLENHLQGKHSGHSELFPRCLHGDLGKKRRKKYLKPSTLASEKLSSIINGTALVKDIRKLSSGKQTSSLECFHSIVNQFAPKMKAYSYFGITSRIHLAGLHYNENSNREQATTSTGAKRYKVSKLKYKDGIATIKEVKEDAQYSYVADLMDDVAKRSKTYVPKPKRKRKRKAAPPTLTSQFLYPSKDQLIQQHRSRFNLDS</sequence>
<dbReference type="EnsemblMetazoa" id="XM_030980619">
    <property type="protein sequence ID" value="XP_030836479"/>
    <property type="gene ID" value="LOC115922217"/>
</dbReference>
<keyword evidence="1" id="KW-0479">Metal-binding</keyword>
<evidence type="ECO:0000256" key="6">
    <source>
        <dbReference type="SAM" id="MobiDB-lite"/>
    </source>
</evidence>
<dbReference type="RefSeq" id="XP_030836479.1">
    <property type="nucleotide sequence ID" value="XM_030980619.1"/>
</dbReference>
<organism evidence="8 9">
    <name type="scientific">Strongylocentrotus purpuratus</name>
    <name type="common">Purple sea urchin</name>
    <dbReference type="NCBI Taxonomy" id="7668"/>
    <lineage>
        <taxon>Eukaryota</taxon>
        <taxon>Metazoa</taxon>
        <taxon>Echinodermata</taxon>
        <taxon>Eleutherozoa</taxon>
        <taxon>Echinozoa</taxon>
        <taxon>Echinoidea</taxon>
        <taxon>Euechinoidea</taxon>
        <taxon>Echinacea</taxon>
        <taxon>Camarodonta</taxon>
        <taxon>Echinidea</taxon>
        <taxon>Strongylocentrotidae</taxon>
        <taxon>Strongylocentrotus</taxon>
    </lineage>
</organism>
<dbReference type="GO" id="GO:0003677">
    <property type="term" value="F:DNA binding"/>
    <property type="evidence" value="ECO:0007669"/>
    <property type="project" value="UniProtKB-UniRule"/>
</dbReference>
<dbReference type="InterPro" id="IPR006612">
    <property type="entry name" value="THAP_Znf"/>
</dbReference>
<dbReference type="Proteomes" id="UP000007110">
    <property type="component" value="Unassembled WGS sequence"/>
</dbReference>
<accession>A0A7M7NJC3</accession>
<dbReference type="OrthoDB" id="5973657at2759"/>
<reference evidence="8" key="2">
    <citation type="submission" date="2021-01" db="UniProtKB">
        <authorList>
            <consortium name="EnsemblMetazoa"/>
        </authorList>
    </citation>
    <scope>IDENTIFICATION</scope>
</reference>
<evidence type="ECO:0000256" key="1">
    <source>
        <dbReference type="ARBA" id="ARBA00022723"/>
    </source>
</evidence>
<keyword evidence="4 5" id="KW-0238">DNA-binding</keyword>
<name>A0A7M7NJC3_STRPU</name>
<evidence type="ECO:0000313" key="9">
    <source>
        <dbReference type="Proteomes" id="UP000007110"/>
    </source>
</evidence>
<dbReference type="PROSITE" id="PS50950">
    <property type="entry name" value="ZF_THAP"/>
    <property type="match status" value="1"/>
</dbReference>
<feature type="compositionally biased region" description="Basic and acidic residues" evidence="6">
    <location>
        <begin position="228"/>
        <end position="250"/>
    </location>
</feature>
<feature type="compositionally biased region" description="Polar residues" evidence="6">
    <location>
        <begin position="179"/>
        <end position="207"/>
    </location>
</feature>
<dbReference type="KEGG" id="spu:115922217"/>
<dbReference type="FunCoup" id="A0A7M7NJC3">
    <property type="interactions" value="1"/>
</dbReference>
<dbReference type="Gene3D" id="6.20.210.20">
    <property type="entry name" value="THAP domain"/>
    <property type="match status" value="1"/>
</dbReference>
<dbReference type="PANTHER" id="PTHR31751:SF44">
    <property type="entry name" value="SI:CH211-211K8.4-RELATED"/>
    <property type="match status" value="1"/>
</dbReference>
<evidence type="ECO:0000256" key="2">
    <source>
        <dbReference type="ARBA" id="ARBA00022771"/>
    </source>
</evidence>
<evidence type="ECO:0000256" key="3">
    <source>
        <dbReference type="ARBA" id="ARBA00022833"/>
    </source>
</evidence>
<dbReference type="AlphaFoldDB" id="A0A7M7NJC3"/>
<evidence type="ECO:0000259" key="7">
    <source>
        <dbReference type="PROSITE" id="PS50950"/>
    </source>
</evidence>
<dbReference type="Pfam" id="PF05485">
    <property type="entry name" value="THAP"/>
    <property type="match status" value="1"/>
</dbReference>
<reference evidence="9" key="1">
    <citation type="submission" date="2015-02" db="EMBL/GenBank/DDBJ databases">
        <title>Genome sequencing for Strongylocentrotus purpuratus.</title>
        <authorList>
            <person name="Murali S."/>
            <person name="Liu Y."/>
            <person name="Vee V."/>
            <person name="English A."/>
            <person name="Wang M."/>
            <person name="Skinner E."/>
            <person name="Han Y."/>
            <person name="Muzny D.M."/>
            <person name="Worley K.C."/>
            <person name="Gibbs R.A."/>
        </authorList>
    </citation>
    <scope>NUCLEOTIDE SEQUENCE</scope>
</reference>
<feature type="region of interest" description="Disordered" evidence="6">
    <location>
        <begin position="119"/>
        <end position="310"/>
    </location>
</feature>
<keyword evidence="3" id="KW-0862">Zinc</keyword>
<dbReference type="GO" id="GO:0008270">
    <property type="term" value="F:zinc ion binding"/>
    <property type="evidence" value="ECO:0007669"/>
    <property type="project" value="UniProtKB-KW"/>
</dbReference>
<evidence type="ECO:0000313" key="8">
    <source>
        <dbReference type="EnsemblMetazoa" id="XP_030836479"/>
    </source>
</evidence>
<dbReference type="SUPFAM" id="SSF57716">
    <property type="entry name" value="Glucocorticoid receptor-like (DNA-binding domain)"/>
    <property type="match status" value="1"/>
</dbReference>
<protein>
    <recommendedName>
        <fullName evidence="7">THAP-type domain-containing protein</fullName>
    </recommendedName>
</protein>
<dbReference type="SMART" id="SM00980">
    <property type="entry name" value="THAP"/>
    <property type="match status" value="1"/>
</dbReference>
<dbReference type="PANTHER" id="PTHR31751">
    <property type="entry name" value="SI:CH211-108C17.2-RELATED-RELATED"/>
    <property type="match status" value="1"/>
</dbReference>
<dbReference type="InParanoid" id="A0A7M7NJC3"/>
<proteinExistence type="predicted"/>
<keyword evidence="2 5" id="KW-0863">Zinc-finger</keyword>
<dbReference type="GeneID" id="115922217"/>
<feature type="compositionally biased region" description="Low complexity" evidence="6">
    <location>
        <begin position="268"/>
        <end position="289"/>
    </location>
</feature>